<dbReference type="InterPro" id="IPR016483">
    <property type="entry name" value="UCP006404_Pept_M50_CBS"/>
</dbReference>
<organism evidence="12 13">
    <name type="scientific">Terriglobus albidus</name>
    <dbReference type="NCBI Taxonomy" id="1592106"/>
    <lineage>
        <taxon>Bacteria</taxon>
        <taxon>Pseudomonadati</taxon>
        <taxon>Acidobacteriota</taxon>
        <taxon>Terriglobia</taxon>
        <taxon>Terriglobales</taxon>
        <taxon>Acidobacteriaceae</taxon>
        <taxon>Terriglobus</taxon>
    </lineage>
</organism>
<dbReference type="EMBL" id="CP042806">
    <property type="protein sequence ID" value="QEE27137.1"/>
    <property type="molecule type" value="Genomic_DNA"/>
</dbReference>
<feature type="domain" description="CBS" evidence="11">
    <location>
        <begin position="244"/>
        <end position="301"/>
    </location>
</feature>
<reference evidence="12 13" key="1">
    <citation type="submission" date="2019-08" db="EMBL/GenBank/DDBJ databases">
        <title>Complete genome sequence of Terriglobus albidus strain ORNL.</title>
        <authorList>
            <person name="Podar M."/>
        </authorList>
    </citation>
    <scope>NUCLEOTIDE SEQUENCE [LARGE SCALE GENOMIC DNA]</scope>
    <source>
        <strain evidence="12 13">ORNL</strain>
    </source>
</reference>
<dbReference type="GO" id="GO:0008237">
    <property type="term" value="F:metallopeptidase activity"/>
    <property type="evidence" value="ECO:0007669"/>
    <property type="project" value="UniProtKB-UniRule"/>
</dbReference>
<keyword evidence="13" id="KW-1185">Reference proteome</keyword>
<dbReference type="Proteomes" id="UP000321820">
    <property type="component" value="Chromosome"/>
</dbReference>
<dbReference type="KEGG" id="talb:FTW19_03365"/>
<feature type="binding site" evidence="9">
    <location>
        <position position="166"/>
    </location>
    <ligand>
        <name>Zn(2+)</name>
        <dbReference type="ChEBI" id="CHEBI:29105"/>
        <note>catalytic</note>
    </ligand>
</feature>
<dbReference type="GO" id="GO:0046872">
    <property type="term" value="F:metal ion binding"/>
    <property type="evidence" value="ECO:0007669"/>
    <property type="project" value="UniProtKB-UniRule"/>
</dbReference>
<dbReference type="GO" id="GO:0006508">
    <property type="term" value="P:proteolysis"/>
    <property type="evidence" value="ECO:0007669"/>
    <property type="project" value="UniProtKB-KW"/>
</dbReference>
<dbReference type="GO" id="GO:0005886">
    <property type="term" value="C:plasma membrane"/>
    <property type="evidence" value="ECO:0007669"/>
    <property type="project" value="UniProtKB-UniRule"/>
</dbReference>
<dbReference type="PIRSF" id="PIRSF006404">
    <property type="entry name" value="UCP006404_Pept_M50_CBS"/>
    <property type="match status" value="1"/>
</dbReference>
<dbReference type="GO" id="GO:0012505">
    <property type="term" value="C:endomembrane system"/>
    <property type="evidence" value="ECO:0007669"/>
    <property type="project" value="UniProtKB-SubCell"/>
</dbReference>
<keyword evidence="7" id="KW-0812">Transmembrane</keyword>
<keyword evidence="4 7" id="KW-0378">Hydrolase</keyword>
<comment type="cofactor">
    <cofactor evidence="7 9">
        <name>Zn(2+)</name>
        <dbReference type="ChEBI" id="CHEBI:29105"/>
    </cofactor>
    <text evidence="7 9">Binds 1 zinc ion per subunit.</text>
</comment>
<evidence type="ECO:0000256" key="9">
    <source>
        <dbReference type="PIRSR" id="PIRSR006404-2"/>
    </source>
</evidence>
<keyword evidence="7" id="KW-1133">Transmembrane helix</keyword>
<dbReference type="PANTHER" id="PTHR39188">
    <property type="entry name" value="MEMBRANE-ASSOCIATED ZINC METALLOPROTEASE M50B"/>
    <property type="match status" value="1"/>
</dbReference>
<dbReference type="PANTHER" id="PTHR39188:SF3">
    <property type="entry name" value="STAGE IV SPORULATION PROTEIN FB"/>
    <property type="match status" value="1"/>
</dbReference>
<dbReference type="SUPFAM" id="SSF54631">
    <property type="entry name" value="CBS-domain pair"/>
    <property type="match status" value="1"/>
</dbReference>
<evidence type="ECO:0000256" key="7">
    <source>
        <dbReference type="PIRNR" id="PIRNR006404"/>
    </source>
</evidence>
<evidence type="ECO:0000256" key="3">
    <source>
        <dbReference type="ARBA" id="ARBA00022670"/>
    </source>
</evidence>
<dbReference type="Gene3D" id="3.10.580.10">
    <property type="entry name" value="CBS-domain"/>
    <property type="match status" value="1"/>
</dbReference>
<keyword evidence="6 7" id="KW-0482">Metalloprotease</keyword>
<feature type="transmembrane region" description="Helical" evidence="7">
    <location>
        <begin position="146"/>
        <end position="166"/>
    </location>
</feature>
<name>A0A5B9EA58_9BACT</name>
<evidence type="ECO:0000256" key="1">
    <source>
        <dbReference type="ARBA" id="ARBA00004127"/>
    </source>
</evidence>
<evidence type="ECO:0000256" key="6">
    <source>
        <dbReference type="ARBA" id="ARBA00023049"/>
    </source>
</evidence>
<dbReference type="InterPro" id="IPR046342">
    <property type="entry name" value="CBS_dom_sf"/>
</dbReference>
<proteinExistence type="inferred from homology"/>
<evidence type="ECO:0000256" key="4">
    <source>
        <dbReference type="ARBA" id="ARBA00022801"/>
    </source>
</evidence>
<feature type="transmembrane region" description="Helical" evidence="7">
    <location>
        <begin position="104"/>
        <end position="126"/>
    </location>
</feature>
<evidence type="ECO:0000259" key="11">
    <source>
        <dbReference type="PROSITE" id="PS51371"/>
    </source>
</evidence>
<accession>A0A5B9EA58</accession>
<gene>
    <name evidence="12" type="ORF">FTW19_03365</name>
</gene>
<evidence type="ECO:0000313" key="13">
    <source>
        <dbReference type="Proteomes" id="UP000321820"/>
    </source>
</evidence>
<feature type="domain" description="CBS" evidence="11">
    <location>
        <begin position="305"/>
        <end position="363"/>
    </location>
</feature>
<comment type="similarity">
    <text evidence="2 7">Belongs to the peptidase M50B family.</text>
</comment>
<keyword evidence="7 9" id="KW-0479">Metal-binding</keyword>
<evidence type="ECO:0000256" key="8">
    <source>
        <dbReference type="PIRSR" id="PIRSR006404-1"/>
    </source>
</evidence>
<keyword evidence="10" id="KW-0129">CBS domain</keyword>
<keyword evidence="3 7" id="KW-0645">Protease</keyword>
<dbReference type="Pfam" id="PF00571">
    <property type="entry name" value="CBS"/>
    <property type="match status" value="2"/>
</dbReference>
<keyword evidence="7" id="KW-0472">Membrane</keyword>
<evidence type="ECO:0000313" key="12">
    <source>
        <dbReference type="EMBL" id="QEE27137.1"/>
    </source>
</evidence>
<evidence type="ECO:0000256" key="10">
    <source>
        <dbReference type="PROSITE-ProRule" id="PRU00703"/>
    </source>
</evidence>
<sequence length="373" mass="41119">MRSWSIPLGRWFGVEIRMHTFFVLLLALSVSWASMSNHNGMRGVALWLILVFAVVVREIARLLACSWFNLELRSIQLLPTGGLIQFATADSMERANEGAIQRKIAIVGPITSFLFGGMIGLLIFAATPDVDMLSRPWITPFHLLRAAFWIQLLLGAINLLPAWPLDAGRVLRGEFSRSRGLAGGTRAAVGFGQMIALVMIIAGIVTFNMWLLLIGAFVLIGAQMEDHGLMLQSSVDTVVMRDVMLTEFATLSASDTLEDALEKSIHSMQDVFPVTRGNNLVGVISRQSILEALQSEGNGYVQAIMSRAFHTAQSGDSLVQTLRRMMGPRAQAQLVPVLDGERIVGIITPQNLNQSMSLLALKRRMRNFEEQQS</sequence>
<dbReference type="OrthoDB" id="9800627at2"/>
<dbReference type="PROSITE" id="PS51371">
    <property type="entry name" value="CBS"/>
    <property type="match status" value="2"/>
</dbReference>
<dbReference type="InterPro" id="IPR000644">
    <property type="entry name" value="CBS_dom"/>
</dbReference>
<comment type="caution">
    <text evidence="7">Lacks conserved residue(s) required for the propagation of feature annotation.</text>
</comment>
<keyword evidence="5 7" id="KW-0862">Zinc</keyword>
<feature type="transmembrane region" description="Helical" evidence="7">
    <location>
        <begin position="187"/>
        <end position="220"/>
    </location>
</feature>
<evidence type="ECO:0000256" key="2">
    <source>
        <dbReference type="ARBA" id="ARBA00007931"/>
    </source>
</evidence>
<feature type="transmembrane region" description="Helical" evidence="7">
    <location>
        <begin position="43"/>
        <end position="64"/>
    </location>
</feature>
<feature type="active site" evidence="8">
    <location>
        <position position="58"/>
    </location>
</feature>
<comment type="subcellular location">
    <subcellularLocation>
        <location evidence="1">Endomembrane system</location>
        <topology evidence="1">Multi-pass membrane protein</topology>
    </subcellularLocation>
</comment>
<evidence type="ECO:0000256" key="5">
    <source>
        <dbReference type="ARBA" id="ARBA00022833"/>
    </source>
</evidence>
<protein>
    <recommendedName>
        <fullName evidence="7">Zinc metalloprotease</fullName>
    </recommendedName>
</protein>
<dbReference type="AlphaFoldDB" id="A0A5B9EA58"/>